<gene>
    <name evidence="13" type="ORF">RMAR00112_LOCUS16491</name>
</gene>
<dbReference type="Pfam" id="PF02517">
    <property type="entry name" value="Rce1-like"/>
    <property type="match status" value="1"/>
</dbReference>
<evidence type="ECO:0000256" key="9">
    <source>
        <dbReference type="ARBA" id="ARBA00047280"/>
    </source>
</evidence>
<protein>
    <recommendedName>
        <fullName evidence="10">intramembrane prenyl-peptidase Rce1</fullName>
        <ecNumber evidence="10">3.4.26.1</ecNumber>
    </recommendedName>
</protein>
<comment type="similarity">
    <text evidence="2">Belongs to the peptidase U48 family.</text>
</comment>
<feature type="transmembrane region" description="Helical" evidence="11">
    <location>
        <begin position="199"/>
        <end position="221"/>
    </location>
</feature>
<evidence type="ECO:0000313" key="13">
    <source>
        <dbReference type="EMBL" id="CAE0048496.1"/>
    </source>
</evidence>
<accession>A0A7S3EE94</accession>
<dbReference type="GO" id="GO:0004222">
    <property type="term" value="F:metalloendopeptidase activity"/>
    <property type="evidence" value="ECO:0007669"/>
    <property type="project" value="InterPro"/>
</dbReference>
<dbReference type="InterPro" id="IPR039731">
    <property type="entry name" value="Rce1"/>
</dbReference>
<name>A0A7S3EE94_9RHOD</name>
<reference evidence="13" key="1">
    <citation type="submission" date="2021-01" db="EMBL/GenBank/DDBJ databases">
        <authorList>
            <person name="Corre E."/>
            <person name="Pelletier E."/>
            <person name="Niang G."/>
            <person name="Scheremetjew M."/>
            <person name="Finn R."/>
            <person name="Kale V."/>
            <person name="Holt S."/>
            <person name="Cochrane G."/>
            <person name="Meng A."/>
            <person name="Brown T."/>
            <person name="Cohen L."/>
        </authorList>
    </citation>
    <scope>NUCLEOTIDE SEQUENCE</scope>
    <source>
        <strain evidence="13">CCMP 769</strain>
    </source>
</reference>
<dbReference type="AlphaFoldDB" id="A0A7S3EE94"/>
<evidence type="ECO:0000256" key="11">
    <source>
        <dbReference type="SAM" id="Phobius"/>
    </source>
</evidence>
<evidence type="ECO:0000256" key="10">
    <source>
        <dbReference type="ARBA" id="ARBA00049729"/>
    </source>
</evidence>
<dbReference type="EMBL" id="HBHW01021363">
    <property type="protein sequence ID" value="CAE0048496.1"/>
    <property type="molecule type" value="Transcribed_RNA"/>
</dbReference>
<sequence length="296" mass="32641">MGTPKDAVDSSSICSAVCPIVSSFEATTWTVVLALGFVLVLYLPWCRGDRDKRDVILTRIATTGLLAFFSVLGVLLRVGWRCVACTNGFERLLYSVRGWLFSSLLTASAYLGDLAMIVVDRVPIIERLEPDRYVRIRNYVAGPILEEIVFRGVCCTICMCAFPESNLHAYSTPAMLFSISHAHHAIRLIRTTNYARRDILATTLANVLVTGIFGLYAGMIFTKLGGIVSAITVHVICNCMSLPDVEGKLPTFPLVFPEPLKIDFQVLTQVPRQPPMVNAMKLSYVTDTKSPSSCYS</sequence>
<dbReference type="GO" id="GO:0071586">
    <property type="term" value="P:CAAX-box protein processing"/>
    <property type="evidence" value="ECO:0007669"/>
    <property type="project" value="InterPro"/>
</dbReference>
<dbReference type="PANTHER" id="PTHR13046">
    <property type="entry name" value="PROTEASE U48 CAAX PRENYL PROTEASE RCE1"/>
    <property type="match status" value="1"/>
</dbReference>
<feature type="transmembrane region" description="Helical" evidence="11">
    <location>
        <begin position="99"/>
        <end position="119"/>
    </location>
</feature>
<evidence type="ECO:0000256" key="7">
    <source>
        <dbReference type="ARBA" id="ARBA00022989"/>
    </source>
</evidence>
<evidence type="ECO:0000256" key="4">
    <source>
        <dbReference type="ARBA" id="ARBA00022692"/>
    </source>
</evidence>
<keyword evidence="5" id="KW-0378">Hydrolase</keyword>
<evidence type="ECO:0000256" key="1">
    <source>
        <dbReference type="ARBA" id="ARBA00004477"/>
    </source>
</evidence>
<evidence type="ECO:0000256" key="6">
    <source>
        <dbReference type="ARBA" id="ARBA00022824"/>
    </source>
</evidence>
<keyword evidence="7 11" id="KW-1133">Transmembrane helix</keyword>
<evidence type="ECO:0000259" key="12">
    <source>
        <dbReference type="Pfam" id="PF02517"/>
    </source>
</evidence>
<evidence type="ECO:0000256" key="5">
    <source>
        <dbReference type="ARBA" id="ARBA00022801"/>
    </source>
</evidence>
<evidence type="ECO:0000256" key="2">
    <source>
        <dbReference type="ARBA" id="ARBA00006897"/>
    </source>
</evidence>
<evidence type="ECO:0000256" key="8">
    <source>
        <dbReference type="ARBA" id="ARBA00023136"/>
    </source>
</evidence>
<comment type="subcellular location">
    <subcellularLocation>
        <location evidence="1">Endoplasmic reticulum membrane</location>
        <topology evidence="1">Multi-pass membrane protein</topology>
    </subcellularLocation>
</comment>
<feature type="transmembrane region" description="Helical" evidence="11">
    <location>
        <begin position="57"/>
        <end position="79"/>
    </location>
</feature>
<evidence type="ECO:0000256" key="3">
    <source>
        <dbReference type="ARBA" id="ARBA00022670"/>
    </source>
</evidence>
<feature type="domain" description="CAAX prenyl protease 2/Lysostaphin resistance protein A-like" evidence="12">
    <location>
        <begin position="136"/>
        <end position="240"/>
    </location>
</feature>
<dbReference type="InterPro" id="IPR003675">
    <property type="entry name" value="Rce1/LyrA-like_dom"/>
</dbReference>
<keyword evidence="6" id="KW-0256">Endoplasmic reticulum</keyword>
<dbReference type="GO" id="GO:0005789">
    <property type="term" value="C:endoplasmic reticulum membrane"/>
    <property type="evidence" value="ECO:0007669"/>
    <property type="project" value="UniProtKB-SubCell"/>
</dbReference>
<keyword evidence="8 11" id="KW-0472">Membrane</keyword>
<organism evidence="13">
    <name type="scientific">Rhodosorus marinus</name>
    <dbReference type="NCBI Taxonomy" id="101924"/>
    <lineage>
        <taxon>Eukaryota</taxon>
        <taxon>Rhodophyta</taxon>
        <taxon>Stylonematophyceae</taxon>
        <taxon>Stylonematales</taxon>
        <taxon>Stylonemataceae</taxon>
        <taxon>Rhodosorus</taxon>
    </lineage>
</organism>
<keyword evidence="3" id="KW-0645">Protease</keyword>
<proteinExistence type="inferred from homology"/>
<dbReference type="PANTHER" id="PTHR13046:SF0">
    <property type="entry name" value="CAAX PRENYL PROTEASE 2"/>
    <property type="match status" value="1"/>
</dbReference>
<feature type="transmembrane region" description="Helical" evidence="11">
    <location>
        <begin position="26"/>
        <end position="45"/>
    </location>
</feature>
<dbReference type="EC" id="3.4.26.1" evidence="10"/>
<keyword evidence="4 11" id="KW-0812">Transmembrane</keyword>
<comment type="catalytic activity">
    <reaction evidence="9">
        <text>Hydrolyzes the peptide bond -P2-(S-farnesyl or geranylgeranyl)C-P1'-P2'-P3'-COOH where P1' and P2' are amino acids with aliphatic sidechains and P3' is any C-terminal residue.</text>
        <dbReference type="EC" id="3.4.26.1"/>
    </reaction>
</comment>